<evidence type="ECO:0000313" key="2">
    <source>
        <dbReference type="Proteomes" id="UP000250266"/>
    </source>
</evidence>
<dbReference type="Pfam" id="PF11917">
    <property type="entry name" value="DUF3435"/>
    <property type="match status" value="1"/>
</dbReference>
<accession>A0A8E2DWM7</accession>
<dbReference type="Proteomes" id="UP000250266">
    <property type="component" value="Unassembled WGS sequence"/>
</dbReference>
<gene>
    <name evidence="1" type="ORF">K432DRAFT_35758</name>
</gene>
<name>A0A8E2DWM7_9PEZI</name>
<keyword evidence="2" id="KW-1185">Reference proteome</keyword>
<organism evidence="1 2">
    <name type="scientific">Lepidopterella palustris CBS 459.81</name>
    <dbReference type="NCBI Taxonomy" id="1314670"/>
    <lineage>
        <taxon>Eukaryota</taxon>
        <taxon>Fungi</taxon>
        <taxon>Dikarya</taxon>
        <taxon>Ascomycota</taxon>
        <taxon>Pezizomycotina</taxon>
        <taxon>Dothideomycetes</taxon>
        <taxon>Pleosporomycetidae</taxon>
        <taxon>Mytilinidiales</taxon>
        <taxon>Argynnaceae</taxon>
        <taxon>Lepidopterella</taxon>
    </lineage>
</organism>
<protein>
    <submittedName>
        <fullName evidence="1">Uncharacterized protein</fullName>
    </submittedName>
</protein>
<dbReference type="AlphaFoldDB" id="A0A8E2DWM7"/>
<reference evidence="1 2" key="1">
    <citation type="journal article" date="2016" name="Nat. Commun.">
        <title>Ectomycorrhizal ecology is imprinted in the genome of the dominant symbiotic fungus Cenococcum geophilum.</title>
        <authorList>
            <consortium name="DOE Joint Genome Institute"/>
            <person name="Peter M."/>
            <person name="Kohler A."/>
            <person name="Ohm R.A."/>
            <person name="Kuo A."/>
            <person name="Krutzmann J."/>
            <person name="Morin E."/>
            <person name="Arend M."/>
            <person name="Barry K.W."/>
            <person name="Binder M."/>
            <person name="Choi C."/>
            <person name="Clum A."/>
            <person name="Copeland A."/>
            <person name="Grisel N."/>
            <person name="Haridas S."/>
            <person name="Kipfer T."/>
            <person name="LaButti K."/>
            <person name="Lindquist E."/>
            <person name="Lipzen A."/>
            <person name="Maire R."/>
            <person name="Meier B."/>
            <person name="Mihaltcheva S."/>
            <person name="Molinier V."/>
            <person name="Murat C."/>
            <person name="Poggeler S."/>
            <person name="Quandt C.A."/>
            <person name="Sperisen C."/>
            <person name="Tritt A."/>
            <person name="Tisserant E."/>
            <person name="Crous P.W."/>
            <person name="Henrissat B."/>
            <person name="Nehls U."/>
            <person name="Egli S."/>
            <person name="Spatafora J.W."/>
            <person name="Grigoriev I.V."/>
            <person name="Martin F.M."/>
        </authorList>
    </citation>
    <scope>NUCLEOTIDE SEQUENCE [LARGE SCALE GENOMIC DNA]</scope>
    <source>
        <strain evidence="1 2">CBS 459.81</strain>
    </source>
</reference>
<proteinExistence type="predicted"/>
<sequence length="51" mass="5706">MADTYVFRQCVPTSTGWKISNNSLPDSTIRPSIKKIGKITSFLQVAQPYCL</sequence>
<evidence type="ECO:0000313" key="1">
    <source>
        <dbReference type="EMBL" id="OCK72896.1"/>
    </source>
</evidence>
<dbReference type="InterPro" id="IPR021842">
    <property type="entry name" value="DUF3435"/>
</dbReference>
<dbReference type="EMBL" id="KV746215">
    <property type="protein sequence ID" value="OCK72896.1"/>
    <property type="molecule type" value="Genomic_DNA"/>
</dbReference>